<gene>
    <name evidence="1" type="ORF">ROJ8625_01008</name>
</gene>
<dbReference type="Proteomes" id="UP000193570">
    <property type="component" value="Unassembled WGS sequence"/>
</dbReference>
<protein>
    <submittedName>
        <fullName evidence="1">Uncharacterized protein</fullName>
    </submittedName>
</protein>
<keyword evidence="2" id="KW-1185">Reference proteome</keyword>
<dbReference type="AlphaFoldDB" id="A0A1X6YM30"/>
<evidence type="ECO:0000313" key="1">
    <source>
        <dbReference type="EMBL" id="SLN24524.1"/>
    </source>
</evidence>
<organism evidence="1 2">
    <name type="scientific">Roseivivax jejudonensis</name>
    <dbReference type="NCBI Taxonomy" id="1529041"/>
    <lineage>
        <taxon>Bacteria</taxon>
        <taxon>Pseudomonadati</taxon>
        <taxon>Pseudomonadota</taxon>
        <taxon>Alphaproteobacteria</taxon>
        <taxon>Rhodobacterales</taxon>
        <taxon>Roseobacteraceae</taxon>
        <taxon>Roseivivax</taxon>
    </lineage>
</organism>
<accession>A0A1X6YM30</accession>
<evidence type="ECO:0000313" key="2">
    <source>
        <dbReference type="Proteomes" id="UP000193570"/>
    </source>
</evidence>
<dbReference type="OrthoDB" id="7877076at2"/>
<name>A0A1X6YM30_9RHOB</name>
<proteinExistence type="predicted"/>
<sequence>MLTALTTIGAAFASGLALGTLPPGMIDEDIAADDTAETDTGPEIVLPLAGTEEPCFDDFRPGSDTLVIVYPSGTPPPDASALRLSYDPDYDETEVRLATETGARLVCYLPGVTPEEIDPAGIEFLSDRDAAAELTAREAPQHL</sequence>
<dbReference type="EMBL" id="FWFK01000001">
    <property type="protein sequence ID" value="SLN24524.1"/>
    <property type="molecule type" value="Genomic_DNA"/>
</dbReference>
<dbReference type="RefSeq" id="WP_085790703.1">
    <property type="nucleotide sequence ID" value="NZ_FWFK01000001.1"/>
</dbReference>
<reference evidence="1 2" key="1">
    <citation type="submission" date="2017-03" db="EMBL/GenBank/DDBJ databases">
        <authorList>
            <person name="Afonso C.L."/>
            <person name="Miller P.J."/>
            <person name="Scott M.A."/>
            <person name="Spackman E."/>
            <person name="Goraichik I."/>
            <person name="Dimitrov K.M."/>
            <person name="Suarez D.L."/>
            <person name="Swayne D.E."/>
        </authorList>
    </citation>
    <scope>NUCLEOTIDE SEQUENCE [LARGE SCALE GENOMIC DNA]</scope>
    <source>
        <strain evidence="1 2">CECT 8625</strain>
    </source>
</reference>